<dbReference type="EMBL" id="BAABGX010000002">
    <property type="protein sequence ID" value="GAA4306360.1"/>
    <property type="molecule type" value="Genomic_DNA"/>
</dbReference>
<dbReference type="InterPro" id="IPR052062">
    <property type="entry name" value="Murein_DD/LD_carboxypeptidase"/>
</dbReference>
<keyword evidence="3 6" id="KW-0732">Signal</keyword>
<comment type="caution">
    <text evidence="8">The sequence shown here is derived from an EMBL/GenBank/DDBJ whole genome shotgun (WGS) entry which is preliminary data.</text>
</comment>
<evidence type="ECO:0000313" key="9">
    <source>
        <dbReference type="Proteomes" id="UP001501844"/>
    </source>
</evidence>
<gene>
    <name evidence="8" type="ORF">GCM10023183_21460</name>
</gene>
<evidence type="ECO:0000259" key="7">
    <source>
        <dbReference type="PROSITE" id="PS51935"/>
    </source>
</evidence>
<dbReference type="Gene3D" id="3.90.1720.10">
    <property type="entry name" value="endopeptidase domain like (from Nostoc punctiforme)"/>
    <property type="match status" value="1"/>
</dbReference>
<keyword evidence="5" id="KW-0788">Thiol protease</keyword>
<evidence type="ECO:0000256" key="6">
    <source>
        <dbReference type="SAM" id="SignalP"/>
    </source>
</evidence>
<dbReference type="PANTHER" id="PTHR47360">
    <property type="entry name" value="MUREIN DD-ENDOPEPTIDASE MEPS/MUREIN LD-CARBOXYPEPTIDASE"/>
    <property type="match status" value="1"/>
</dbReference>
<evidence type="ECO:0000256" key="2">
    <source>
        <dbReference type="ARBA" id="ARBA00022670"/>
    </source>
</evidence>
<keyword evidence="9" id="KW-1185">Reference proteome</keyword>
<dbReference type="InterPro" id="IPR000064">
    <property type="entry name" value="NLP_P60_dom"/>
</dbReference>
<protein>
    <recommendedName>
        <fullName evidence="7">NlpC/P60 domain-containing protein</fullName>
    </recommendedName>
</protein>
<dbReference type="Pfam" id="PF00877">
    <property type="entry name" value="NLPC_P60"/>
    <property type="match status" value="1"/>
</dbReference>
<dbReference type="Proteomes" id="UP001501844">
    <property type="component" value="Unassembled WGS sequence"/>
</dbReference>
<keyword evidence="4" id="KW-0378">Hydrolase</keyword>
<name>A0ABP8FLK5_9BACT</name>
<reference evidence="9" key="1">
    <citation type="journal article" date="2019" name="Int. J. Syst. Evol. Microbiol.">
        <title>The Global Catalogue of Microorganisms (GCM) 10K type strain sequencing project: providing services to taxonomists for standard genome sequencing and annotation.</title>
        <authorList>
            <consortium name="The Broad Institute Genomics Platform"/>
            <consortium name="The Broad Institute Genome Sequencing Center for Infectious Disease"/>
            <person name="Wu L."/>
            <person name="Ma J."/>
        </authorList>
    </citation>
    <scope>NUCLEOTIDE SEQUENCE [LARGE SCALE GENOMIC DNA]</scope>
    <source>
        <strain evidence="9">JCM 17917</strain>
    </source>
</reference>
<accession>A0ABP8FLK5</accession>
<feature type="domain" description="NlpC/P60" evidence="7">
    <location>
        <begin position="91"/>
        <end position="214"/>
    </location>
</feature>
<evidence type="ECO:0000313" key="8">
    <source>
        <dbReference type="EMBL" id="GAA4306360.1"/>
    </source>
</evidence>
<dbReference type="SUPFAM" id="SSF54001">
    <property type="entry name" value="Cysteine proteinases"/>
    <property type="match status" value="1"/>
</dbReference>
<dbReference type="PANTHER" id="PTHR47360:SF1">
    <property type="entry name" value="ENDOPEPTIDASE NLPC-RELATED"/>
    <property type="match status" value="1"/>
</dbReference>
<evidence type="ECO:0000256" key="1">
    <source>
        <dbReference type="ARBA" id="ARBA00007074"/>
    </source>
</evidence>
<feature type="chain" id="PRO_5045084223" description="NlpC/P60 domain-containing protein" evidence="6">
    <location>
        <begin position="24"/>
        <end position="214"/>
    </location>
</feature>
<evidence type="ECO:0000256" key="3">
    <source>
        <dbReference type="ARBA" id="ARBA00022729"/>
    </source>
</evidence>
<sequence length="214" mass="23845">MMKNYIISALAVIASYLSFFYEAQSSHSNEYNQAAFTTQGEMLEEWALEHNSLALETSGGGAEVKTGKVLTLKDSLFYSYYSQTLGLKLDYEEDQELLKTVTDWIGTPYRSGGSTRKGTDCSGFVSNVFKQVYGINLTHSSRSMFTQVKRVAKTGVETGDLVFFRRGPGQPIFHVGIYLKDGKFIHSATRGGVMINSLNSAYYKKYFYAAGRAI</sequence>
<dbReference type="PROSITE" id="PS51935">
    <property type="entry name" value="NLPC_P60"/>
    <property type="match status" value="1"/>
</dbReference>
<feature type="signal peptide" evidence="6">
    <location>
        <begin position="1"/>
        <end position="23"/>
    </location>
</feature>
<dbReference type="InterPro" id="IPR038765">
    <property type="entry name" value="Papain-like_cys_pep_sf"/>
</dbReference>
<comment type="similarity">
    <text evidence="1">Belongs to the peptidase C40 family.</text>
</comment>
<keyword evidence="2" id="KW-0645">Protease</keyword>
<evidence type="ECO:0000256" key="5">
    <source>
        <dbReference type="ARBA" id="ARBA00022807"/>
    </source>
</evidence>
<proteinExistence type="inferred from homology"/>
<dbReference type="RefSeq" id="WP_345165692.1">
    <property type="nucleotide sequence ID" value="NZ_BAABGX010000002.1"/>
</dbReference>
<evidence type="ECO:0000256" key="4">
    <source>
        <dbReference type="ARBA" id="ARBA00022801"/>
    </source>
</evidence>
<organism evidence="8 9">
    <name type="scientific">Nibribacter koreensis</name>
    <dbReference type="NCBI Taxonomy" id="1084519"/>
    <lineage>
        <taxon>Bacteria</taxon>
        <taxon>Pseudomonadati</taxon>
        <taxon>Bacteroidota</taxon>
        <taxon>Cytophagia</taxon>
        <taxon>Cytophagales</taxon>
        <taxon>Hymenobacteraceae</taxon>
        <taxon>Nibribacter</taxon>
    </lineage>
</organism>